<dbReference type="Gramene" id="TVU39948">
    <property type="protein sequence ID" value="TVU39948"/>
    <property type="gene ID" value="EJB05_13392"/>
</dbReference>
<organism evidence="8 9">
    <name type="scientific">Eragrostis curvula</name>
    <name type="common">weeping love grass</name>
    <dbReference type="NCBI Taxonomy" id="38414"/>
    <lineage>
        <taxon>Eukaryota</taxon>
        <taxon>Viridiplantae</taxon>
        <taxon>Streptophyta</taxon>
        <taxon>Embryophyta</taxon>
        <taxon>Tracheophyta</taxon>
        <taxon>Spermatophyta</taxon>
        <taxon>Magnoliopsida</taxon>
        <taxon>Liliopsida</taxon>
        <taxon>Poales</taxon>
        <taxon>Poaceae</taxon>
        <taxon>PACMAD clade</taxon>
        <taxon>Chloridoideae</taxon>
        <taxon>Eragrostideae</taxon>
        <taxon>Eragrostidinae</taxon>
        <taxon>Eragrostis</taxon>
    </lineage>
</organism>
<name>A0A5J9VVL3_9POAL</name>
<dbReference type="GO" id="GO:0006952">
    <property type="term" value="P:defense response"/>
    <property type="evidence" value="ECO:0007669"/>
    <property type="project" value="UniProtKB-KW"/>
</dbReference>
<evidence type="ECO:0000313" key="8">
    <source>
        <dbReference type="EMBL" id="TVU39948.1"/>
    </source>
</evidence>
<dbReference type="PANTHER" id="PTHR33377">
    <property type="entry name" value="OS10G0134700 PROTEIN-RELATED"/>
    <property type="match status" value="1"/>
</dbReference>
<evidence type="ECO:0000259" key="6">
    <source>
        <dbReference type="Pfam" id="PF00931"/>
    </source>
</evidence>
<dbReference type="PANTHER" id="PTHR33377:SF30">
    <property type="entry name" value="OS07G0117000 PROTEIN"/>
    <property type="match status" value="1"/>
</dbReference>
<dbReference type="InterPro" id="IPR027417">
    <property type="entry name" value="P-loop_NTPase"/>
</dbReference>
<evidence type="ECO:0000259" key="7">
    <source>
        <dbReference type="Pfam" id="PF18052"/>
    </source>
</evidence>
<dbReference type="AlphaFoldDB" id="A0A5J9VVL3"/>
<dbReference type="Proteomes" id="UP000324897">
    <property type="component" value="Chromosome 4"/>
</dbReference>
<protein>
    <recommendedName>
        <fullName evidence="10">NB-ARC domain-containing protein</fullName>
    </recommendedName>
</protein>
<feature type="domain" description="NB-ARC" evidence="6">
    <location>
        <begin position="179"/>
        <end position="335"/>
    </location>
</feature>
<feature type="non-terminal residue" evidence="8">
    <location>
        <position position="1"/>
    </location>
</feature>
<comment type="caution">
    <text evidence="8">The sequence shown here is derived from an EMBL/GenBank/DDBJ whole genome shotgun (WGS) entry which is preliminary data.</text>
</comment>
<evidence type="ECO:0000256" key="3">
    <source>
        <dbReference type="ARBA" id="ARBA00022737"/>
    </source>
</evidence>
<evidence type="ECO:0000256" key="2">
    <source>
        <dbReference type="ARBA" id="ARBA00022614"/>
    </source>
</evidence>
<feature type="domain" description="Disease resistance N-terminal" evidence="7">
    <location>
        <begin position="8"/>
        <end position="97"/>
    </location>
</feature>
<gene>
    <name evidence="8" type="ORF">EJB05_13392</name>
</gene>
<keyword evidence="9" id="KW-1185">Reference proteome</keyword>
<keyword evidence="5" id="KW-0611">Plant defense</keyword>
<evidence type="ECO:0000313" key="9">
    <source>
        <dbReference type="Proteomes" id="UP000324897"/>
    </source>
</evidence>
<evidence type="ECO:0008006" key="10">
    <source>
        <dbReference type="Google" id="ProtNLM"/>
    </source>
</evidence>
<dbReference type="GO" id="GO:0043531">
    <property type="term" value="F:ADP binding"/>
    <property type="evidence" value="ECO:0007669"/>
    <property type="project" value="InterPro"/>
</dbReference>
<evidence type="ECO:0000256" key="1">
    <source>
        <dbReference type="ARBA" id="ARBA00008894"/>
    </source>
</evidence>
<evidence type="ECO:0000256" key="4">
    <source>
        <dbReference type="ARBA" id="ARBA00022741"/>
    </source>
</evidence>
<dbReference type="Pfam" id="PF18052">
    <property type="entry name" value="Rx_N"/>
    <property type="match status" value="1"/>
</dbReference>
<dbReference type="InterPro" id="IPR002182">
    <property type="entry name" value="NB-ARC"/>
</dbReference>
<dbReference type="SUPFAM" id="SSF52540">
    <property type="entry name" value="P-loop containing nucleoside triphosphate hydrolases"/>
    <property type="match status" value="1"/>
</dbReference>
<accession>A0A5J9VVL3</accession>
<dbReference type="Pfam" id="PF00931">
    <property type="entry name" value="NB-ARC"/>
    <property type="match status" value="1"/>
</dbReference>
<keyword evidence="2" id="KW-0433">Leucine-rich repeat</keyword>
<dbReference type="EMBL" id="RWGY01000007">
    <property type="protein sequence ID" value="TVU39948.1"/>
    <property type="molecule type" value="Genomic_DNA"/>
</dbReference>
<dbReference type="OrthoDB" id="601224at2759"/>
<dbReference type="InterPro" id="IPR041118">
    <property type="entry name" value="Rx_N"/>
</dbReference>
<reference evidence="8 9" key="1">
    <citation type="journal article" date="2019" name="Sci. Rep.">
        <title>A high-quality genome of Eragrostis curvula grass provides insights into Poaceae evolution and supports new strategies to enhance forage quality.</title>
        <authorList>
            <person name="Carballo J."/>
            <person name="Santos B.A.C.M."/>
            <person name="Zappacosta D."/>
            <person name="Garbus I."/>
            <person name="Selva J.P."/>
            <person name="Gallo C.A."/>
            <person name="Diaz A."/>
            <person name="Albertini E."/>
            <person name="Caccamo M."/>
            <person name="Echenique V."/>
        </authorList>
    </citation>
    <scope>NUCLEOTIDE SEQUENCE [LARGE SCALE GENOMIC DNA]</scope>
    <source>
        <strain evidence="9">cv. Victoria</strain>
        <tissue evidence="8">Leaf</tissue>
    </source>
</reference>
<sequence length="501" mass="57965">MFVSAILSDLASRSISFLIDKSWGSSTAPTVEEAMNSLQRLLLRAQVVVEEAEGRFITSQTMLQLLNRLREEMCRGHHALDTFRCRAHTDKDNKRHQAVSSSSTPSRFNPAKRVRFHTIHSGSSSRFSEQKQINEALRCLEIAIKNASELVVFLSCCPRLYRQPYNMYLLLDKCMFGRQMEMERIMNFLLQEEAPVAEYPCVLPIIGPGRVGKTTMIEHACNDDRVRNHFSKIVSFSQDSIKDEKRIATLSDCDVIKHHNRAIEEERILVVIELTGEIDEGTWMELYSDCKHHLGIGSKIIISSRYNMIAKFGTTQALTVQFFVEEMYWYFFKVRTFGSTNTDDHPKLASIAMEIAREFSGCFFGAHVFSLLLKSNFSAHFWSMALAYIKEYKRMNPFVFGSHDIDPWQVHQPVYMRRVNKFSSEYLVVLDDYQTCSPQSEGPTLSFQDYSFGRIRARGKFKVLLMRSHLPPHYIYMLTCEVRRLQQGMVSRKKRVHEITS</sequence>
<dbReference type="Gene3D" id="3.40.50.300">
    <property type="entry name" value="P-loop containing nucleotide triphosphate hydrolases"/>
    <property type="match status" value="1"/>
</dbReference>
<comment type="similarity">
    <text evidence="1">Belongs to the disease resistance NB-LRR family.</text>
</comment>
<evidence type="ECO:0000256" key="5">
    <source>
        <dbReference type="ARBA" id="ARBA00022821"/>
    </source>
</evidence>
<proteinExistence type="inferred from homology"/>
<keyword evidence="3" id="KW-0677">Repeat</keyword>
<keyword evidence="4" id="KW-0547">Nucleotide-binding</keyword>